<evidence type="ECO:0000256" key="1">
    <source>
        <dbReference type="ARBA" id="ARBA00004141"/>
    </source>
</evidence>
<evidence type="ECO:0000313" key="11">
    <source>
        <dbReference type="EMBL" id="PAV26625.1"/>
    </source>
</evidence>
<evidence type="ECO:0000256" key="8">
    <source>
        <dbReference type="SAM" id="Phobius"/>
    </source>
</evidence>
<dbReference type="PRINTS" id="PR00260">
    <property type="entry name" value="CHEMTRNSDUCR"/>
</dbReference>
<comment type="caution">
    <text evidence="11">The sequence shown here is derived from an EMBL/GenBank/DDBJ whole genome shotgun (WGS) entry which is preliminary data.</text>
</comment>
<dbReference type="Proteomes" id="UP000218332">
    <property type="component" value="Unassembled WGS sequence"/>
</dbReference>
<dbReference type="RefSeq" id="WP_095610428.1">
    <property type="nucleotide sequence ID" value="NZ_NMPM01000020.1"/>
</dbReference>
<dbReference type="Gene3D" id="1.10.287.950">
    <property type="entry name" value="Methyl-accepting chemotaxis protein"/>
    <property type="match status" value="1"/>
</dbReference>
<dbReference type="InterPro" id="IPR004090">
    <property type="entry name" value="Chemotax_Me-accpt_rcpt"/>
</dbReference>
<dbReference type="GO" id="GO:0007165">
    <property type="term" value="P:signal transduction"/>
    <property type="evidence" value="ECO:0007669"/>
    <property type="project" value="UniProtKB-KW"/>
</dbReference>
<keyword evidence="2 8" id="KW-0812">Transmembrane</keyword>
<dbReference type="GO" id="GO:0016020">
    <property type="term" value="C:membrane"/>
    <property type="evidence" value="ECO:0007669"/>
    <property type="project" value="UniProtKB-SubCell"/>
</dbReference>
<feature type="transmembrane region" description="Helical" evidence="8">
    <location>
        <begin position="6"/>
        <end position="27"/>
    </location>
</feature>
<feature type="transmembrane region" description="Helical" evidence="8">
    <location>
        <begin position="156"/>
        <end position="180"/>
    </location>
</feature>
<dbReference type="SUPFAM" id="SSF58104">
    <property type="entry name" value="Methyl-accepting chemotaxis protein (MCP) signaling domain"/>
    <property type="match status" value="1"/>
</dbReference>
<dbReference type="InterPro" id="IPR003660">
    <property type="entry name" value="HAMP_dom"/>
</dbReference>
<dbReference type="PANTHER" id="PTHR32089">
    <property type="entry name" value="METHYL-ACCEPTING CHEMOTAXIS PROTEIN MCPB"/>
    <property type="match status" value="1"/>
</dbReference>
<name>A0A2A2I669_9GAMM</name>
<evidence type="ECO:0000256" key="7">
    <source>
        <dbReference type="PROSITE-ProRule" id="PRU00284"/>
    </source>
</evidence>
<dbReference type="PANTHER" id="PTHR32089:SF119">
    <property type="entry name" value="METHYL-ACCEPTING CHEMOTAXIS PROTEIN CTPL"/>
    <property type="match status" value="1"/>
</dbReference>
<evidence type="ECO:0000256" key="2">
    <source>
        <dbReference type="ARBA" id="ARBA00022692"/>
    </source>
</evidence>
<dbReference type="EMBL" id="NMPM01000020">
    <property type="protein sequence ID" value="PAV26625.1"/>
    <property type="molecule type" value="Genomic_DNA"/>
</dbReference>
<dbReference type="Pfam" id="PF00672">
    <property type="entry name" value="HAMP"/>
    <property type="match status" value="1"/>
</dbReference>
<evidence type="ECO:0000256" key="5">
    <source>
        <dbReference type="ARBA" id="ARBA00023224"/>
    </source>
</evidence>
<dbReference type="Proteomes" id="UP000245887">
    <property type="component" value="Unassembled WGS sequence"/>
</dbReference>
<dbReference type="FunFam" id="1.10.287.950:FF:000001">
    <property type="entry name" value="Methyl-accepting chemotaxis sensory transducer"/>
    <property type="match status" value="1"/>
</dbReference>
<dbReference type="InterPro" id="IPR004089">
    <property type="entry name" value="MCPsignal_dom"/>
</dbReference>
<evidence type="ECO:0000313" key="12">
    <source>
        <dbReference type="EMBL" id="PVY75830.1"/>
    </source>
</evidence>
<dbReference type="CDD" id="cd06225">
    <property type="entry name" value="HAMP"/>
    <property type="match status" value="1"/>
</dbReference>
<reference evidence="11 13" key="1">
    <citation type="submission" date="2017-07" db="EMBL/GenBank/DDBJ databases">
        <title>Tamlnaduibacter salinus (Mi-7) genome sequencing.</title>
        <authorList>
            <person name="Verma A."/>
            <person name="Krishnamurthi S."/>
        </authorList>
    </citation>
    <scope>NUCLEOTIDE SEQUENCE [LARGE SCALE GENOMIC DNA]</scope>
    <source>
        <strain evidence="11 13">Mi-7</strain>
    </source>
</reference>
<evidence type="ECO:0000313" key="14">
    <source>
        <dbReference type="Proteomes" id="UP000245887"/>
    </source>
</evidence>
<dbReference type="AlphaFoldDB" id="A0A2A2I669"/>
<accession>A0A2A2I669</accession>
<comment type="subcellular location">
    <subcellularLocation>
        <location evidence="1">Membrane</location>
        <topology evidence="1">Multi-pass membrane protein</topology>
    </subcellularLocation>
</comment>
<keyword evidence="5 7" id="KW-0807">Transducer</keyword>
<gene>
    <name evidence="12" type="ORF">C8D92_10690</name>
    <name evidence="11" type="ORF">CF392_05310</name>
</gene>
<reference evidence="12 14" key="2">
    <citation type="submission" date="2018-04" db="EMBL/GenBank/DDBJ databases">
        <title>Genomic Encyclopedia of Type Strains, Phase IV (KMG-IV): sequencing the most valuable type-strain genomes for metagenomic binning, comparative biology and taxonomic classification.</title>
        <authorList>
            <person name="Goeker M."/>
        </authorList>
    </citation>
    <scope>NUCLEOTIDE SEQUENCE [LARGE SCALE GENOMIC DNA]</scope>
    <source>
        <strain evidence="12 14">DSM 28688</strain>
    </source>
</reference>
<keyword evidence="3 8" id="KW-1133">Transmembrane helix</keyword>
<dbReference type="EMBL" id="QEKQ01000006">
    <property type="protein sequence ID" value="PVY75830.1"/>
    <property type="molecule type" value="Genomic_DNA"/>
</dbReference>
<evidence type="ECO:0000256" key="3">
    <source>
        <dbReference type="ARBA" id="ARBA00022989"/>
    </source>
</evidence>
<evidence type="ECO:0000256" key="4">
    <source>
        <dbReference type="ARBA" id="ARBA00023136"/>
    </source>
</evidence>
<dbReference type="Pfam" id="PF00015">
    <property type="entry name" value="MCPsignal"/>
    <property type="match status" value="1"/>
</dbReference>
<evidence type="ECO:0000259" key="10">
    <source>
        <dbReference type="PROSITE" id="PS50885"/>
    </source>
</evidence>
<sequence length="509" mass="55104">MKKSLSLRVNVLVAITVLVLMAGFGVYSYQSTSESFRDQMDSQLEATRGRLAQNIPPTLWNYQFDQTGNIVRAEVVADAVRAIVVFNDAGEVVAGLQSSAEAEEPQAIEAIPENAAIAHDEPLKYDNNGEMKTVGRLVIVADYSALAALQSSARNLLLVQVVIMVVVLVAATRLIIGYFVTRPIRNVSAALMDIAQGEGDLTRRLEVDRQDEIGQLATGFNQYTEKIHTLVRQFVQSFDDLDAQVARLQDIAQDTAAGSNRQREESDQVATAMTEMNTSSQTVAENAAEAASAASEADQQGNRAKDIVEGTAESTGRLADEVKEASQVIGSLQEEVGEIGTILDVIRDISDQTNLLALNAAIEAARAGEQGRGFAVVADEVRALAKRSHDSTEQIQGMTERLQKRASDAVAVMEKSRQQGDETVERSREADEALNQVSEAIGTIHEMNTQIASAAEQQTAVSEDIQKSLHAMLEVTESAAQGTQDTEGAANSLRELSDKVERLIKQFRV</sequence>
<protein>
    <submittedName>
        <fullName evidence="12">Methyl-accepting chemotaxis protein</fullName>
    </submittedName>
</protein>
<evidence type="ECO:0000256" key="6">
    <source>
        <dbReference type="ARBA" id="ARBA00029447"/>
    </source>
</evidence>
<keyword evidence="13" id="KW-1185">Reference proteome</keyword>
<feature type="domain" description="HAMP" evidence="10">
    <location>
        <begin position="178"/>
        <end position="232"/>
    </location>
</feature>
<feature type="domain" description="Methyl-accepting transducer" evidence="9">
    <location>
        <begin position="237"/>
        <end position="473"/>
    </location>
</feature>
<dbReference type="GO" id="GO:0004888">
    <property type="term" value="F:transmembrane signaling receptor activity"/>
    <property type="evidence" value="ECO:0007669"/>
    <property type="project" value="InterPro"/>
</dbReference>
<dbReference type="SMART" id="SM00283">
    <property type="entry name" value="MA"/>
    <property type="match status" value="1"/>
</dbReference>
<dbReference type="OrthoDB" id="49457at2"/>
<evidence type="ECO:0000259" key="9">
    <source>
        <dbReference type="PROSITE" id="PS50111"/>
    </source>
</evidence>
<organism evidence="11 13">
    <name type="scientific">Tamilnaduibacter salinus</name>
    <dbReference type="NCBI Taxonomy" id="1484056"/>
    <lineage>
        <taxon>Bacteria</taxon>
        <taxon>Pseudomonadati</taxon>
        <taxon>Pseudomonadota</taxon>
        <taxon>Gammaproteobacteria</taxon>
        <taxon>Pseudomonadales</taxon>
        <taxon>Marinobacteraceae</taxon>
        <taxon>Tamilnaduibacter</taxon>
    </lineage>
</organism>
<dbReference type="PROSITE" id="PS50885">
    <property type="entry name" value="HAMP"/>
    <property type="match status" value="1"/>
</dbReference>
<evidence type="ECO:0000313" key="13">
    <source>
        <dbReference type="Proteomes" id="UP000218332"/>
    </source>
</evidence>
<keyword evidence="4 8" id="KW-0472">Membrane</keyword>
<proteinExistence type="inferred from homology"/>
<comment type="similarity">
    <text evidence="6">Belongs to the methyl-accepting chemotaxis (MCP) protein family.</text>
</comment>
<dbReference type="GO" id="GO:0006935">
    <property type="term" value="P:chemotaxis"/>
    <property type="evidence" value="ECO:0007669"/>
    <property type="project" value="InterPro"/>
</dbReference>
<dbReference type="PROSITE" id="PS50111">
    <property type="entry name" value="CHEMOTAXIS_TRANSDUC_2"/>
    <property type="match status" value="1"/>
</dbReference>
<dbReference type="SMART" id="SM00304">
    <property type="entry name" value="HAMP"/>
    <property type="match status" value="1"/>
</dbReference>